<dbReference type="AlphaFoldDB" id="A0A7J6RGD4"/>
<dbReference type="EMBL" id="JABANM010022292">
    <property type="protein sequence ID" value="KAF4719838.1"/>
    <property type="molecule type" value="Genomic_DNA"/>
</dbReference>
<name>A0A7J6RGD4_PEROL</name>
<comment type="caution">
    <text evidence="1">The sequence shown here is derived from an EMBL/GenBank/DDBJ whole genome shotgun (WGS) entry which is preliminary data.</text>
</comment>
<dbReference type="PANTHER" id="PTHR38566:SF1">
    <property type="entry name" value="CHROMOSOME UNDETERMINED SCAFFOLD_18, WHOLE GENOME SHOTGUN SEQUENCE"/>
    <property type="match status" value="1"/>
</dbReference>
<gene>
    <name evidence="1" type="ORF">FOZ62_032169</name>
</gene>
<reference evidence="1 2" key="1">
    <citation type="submission" date="2020-04" db="EMBL/GenBank/DDBJ databases">
        <title>Perkinsus olseni comparative genomics.</title>
        <authorList>
            <person name="Bogema D.R."/>
        </authorList>
    </citation>
    <scope>NUCLEOTIDE SEQUENCE [LARGE SCALE GENOMIC DNA]</scope>
    <source>
        <strain evidence="1">ATCC PRA-205</strain>
    </source>
</reference>
<accession>A0A7J6RGD4</accession>
<dbReference type="PANTHER" id="PTHR38566">
    <property type="entry name" value="RNA_LIG_T4_1 DOMAIN-CONTAINING PROTEIN"/>
    <property type="match status" value="1"/>
</dbReference>
<feature type="non-terminal residue" evidence="1">
    <location>
        <position position="1"/>
    </location>
</feature>
<feature type="non-terminal residue" evidence="1">
    <location>
        <position position="368"/>
    </location>
</feature>
<sequence>VFVKPTTPKNAFLYPDDPAAAFPKVLLLTRLDCVDELGGQVIVAKPLDFRSEAMPHSGYAITGNRRKYGASEFESIPRVVVGDDIGGSVRAKLAFAQANDDDEDTEMGATRAVAEPVPATGVITQGDLAKEVAREKMEGNGATALNWECSDYCRHTGSNVKFQPATRALLPSEATSMCAASSHRISPLAIKAKVDTPEKLYEWLKRCKHCKLVNTKVPELGCEIVDVSMLKRKSEDKTYLKNDLLHCLLRRGLSLAVTTSETNKKRRVEEEADDGSRSASTEEVAKVVLLRQGLPKFFDIDVDKDFADTDEPSWLRKRLAKRWPTNLYLLDKANGENAQVSWSEEFSAWVICSKNVSLVARELADIHR</sequence>
<evidence type="ECO:0000313" key="1">
    <source>
        <dbReference type="EMBL" id="KAF4719838.1"/>
    </source>
</evidence>
<proteinExistence type="predicted"/>
<protein>
    <submittedName>
        <fullName evidence="1">Uncharacterized protein</fullName>
    </submittedName>
</protein>
<dbReference type="Proteomes" id="UP000574390">
    <property type="component" value="Unassembled WGS sequence"/>
</dbReference>
<organism evidence="1 2">
    <name type="scientific">Perkinsus olseni</name>
    <name type="common">Perkinsus atlanticus</name>
    <dbReference type="NCBI Taxonomy" id="32597"/>
    <lineage>
        <taxon>Eukaryota</taxon>
        <taxon>Sar</taxon>
        <taxon>Alveolata</taxon>
        <taxon>Perkinsozoa</taxon>
        <taxon>Perkinsea</taxon>
        <taxon>Perkinsida</taxon>
        <taxon>Perkinsidae</taxon>
        <taxon>Perkinsus</taxon>
    </lineage>
</organism>
<evidence type="ECO:0000313" key="2">
    <source>
        <dbReference type="Proteomes" id="UP000574390"/>
    </source>
</evidence>